<feature type="repeat" description="PPR" evidence="2">
    <location>
        <begin position="488"/>
        <end position="523"/>
    </location>
</feature>
<protein>
    <recommendedName>
        <fullName evidence="3">Pentatricopeptide repeat-containing protein-mitochondrial domain-containing protein</fullName>
    </recommendedName>
</protein>
<keyword evidence="1" id="KW-0677">Repeat</keyword>
<evidence type="ECO:0000256" key="1">
    <source>
        <dbReference type="ARBA" id="ARBA00022737"/>
    </source>
</evidence>
<evidence type="ECO:0000313" key="5">
    <source>
        <dbReference type="Proteomes" id="UP001590950"/>
    </source>
</evidence>
<dbReference type="Pfam" id="PF23276">
    <property type="entry name" value="TPR_24"/>
    <property type="match status" value="1"/>
</dbReference>
<dbReference type="PROSITE" id="PS51375">
    <property type="entry name" value="PPR"/>
    <property type="match status" value="2"/>
</dbReference>
<feature type="domain" description="Pentatricopeptide repeat-containing protein-mitochondrial" evidence="3">
    <location>
        <begin position="311"/>
        <end position="443"/>
    </location>
</feature>
<evidence type="ECO:0000256" key="2">
    <source>
        <dbReference type="PROSITE-ProRule" id="PRU00708"/>
    </source>
</evidence>
<organism evidence="4 5">
    <name type="scientific">Stereocaulon virgatum</name>
    <dbReference type="NCBI Taxonomy" id="373712"/>
    <lineage>
        <taxon>Eukaryota</taxon>
        <taxon>Fungi</taxon>
        <taxon>Dikarya</taxon>
        <taxon>Ascomycota</taxon>
        <taxon>Pezizomycotina</taxon>
        <taxon>Lecanoromycetes</taxon>
        <taxon>OSLEUM clade</taxon>
        <taxon>Lecanoromycetidae</taxon>
        <taxon>Lecanorales</taxon>
        <taxon>Lecanorineae</taxon>
        <taxon>Stereocaulaceae</taxon>
        <taxon>Stereocaulon</taxon>
    </lineage>
</organism>
<reference evidence="4 5" key="1">
    <citation type="submission" date="2024-09" db="EMBL/GenBank/DDBJ databases">
        <title>Rethinking Asexuality: The Enigmatic Case of Functional Sexual Genes in Lepraria (Stereocaulaceae).</title>
        <authorList>
            <person name="Doellman M."/>
            <person name="Sun Y."/>
            <person name="Barcenas-Pena A."/>
            <person name="Lumbsch H.T."/>
            <person name="Grewe F."/>
        </authorList>
    </citation>
    <scope>NUCLEOTIDE SEQUENCE [LARGE SCALE GENOMIC DNA]</scope>
    <source>
        <strain evidence="4 5">Mercado 3170</strain>
    </source>
</reference>
<dbReference type="Proteomes" id="UP001590950">
    <property type="component" value="Unassembled WGS sequence"/>
</dbReference>
<dbReference type="Pfam" id="PF13812">
    <property type="entry name" value="PPR_3"/>
    <property type="match status" value="1"/>
</dbReference>
<dbReference type="InterPro" id="IPR002885">
    <property type="entry name" value="PPR_rpt"/>
</dbReference>
<comment type="caution">
    <text evidence="4">The sequence shown here is derived from an EMBL/GenBank/DDBJ whole genome shotgun (WGS) entry which is preliminary data.</text>
</comment>
<proteinExistence type="predicted"/>
<gene>
    <name evidence="4" type="ORF">N7G274_010652</name>
</gene>
<evidence type="ECO:0000313" key="4">
    <source>
        <dbReference type="EMBL" id="KAL2036626.1"/>
    </source>
</evidence>
<dbReference type="EMBL" id="JBEFKJ010000061">
    <property type="protein sequence ID" value="KAL2036626.1"/>
    <property type="molecule type" value="Genomic_DNA"/>
</dbReference>
<feature type="repeat" description="PPR" evidence="2">
    <location>
        <begin position="453"/>
        <end position="487"/>
    </location>
</feature>
<sequence length="588" mass="66870">MPSGKLFTDGSWHCLCPSSITLSRKGLHILSRPALEVSRQCMNIKQRQFHAQNLRRTVQRSSRTASTLSIGYQPTILPFSYAELRDQEQMRKLDLGIAYQQLRQTALRGNHRQTQVLTSILVEERGEKPSLRLYDALLLANADHLDGSASEVVRILEEIACEGMTPDSATYHAVLRVLAIHPDYLLRHHILEQLRKRWFPVTKDGWHDVIAGLIRDRQLEMALEGLENMRKECVKVEPWLHDLMVYTLCSAEEFESALDLTQRRLNEGELNISGSLWYYLLDTASRALHHRATLFAYRARVESLYLNPPAGMCINILNTAARHGDTYLATSVLRVLGKRSGNPIQLHHYEALLETYIKANDLRTALTLLSIMTAAGHPPTESSTCPIYTHLRQSADFPAKAVSILEDLREQDRQVPIQAINVTIQASISHRDLDSALHTYKTMHTISPNLNPNTATFNILFRGCAQAARKDLAMFLASEMVALKIAPDTLTYDRLILVCLNSEASIDDAWRYFEEMKTLNWWPRDGTYMSLVRRACEGGDERVWKLVQDSRDRGAAGQRMRALIAEHWKGGSEEAERLLDENRSMFDS</sequence>
<dbReference type="InterPro" id="IPR011990">
    <property type="entry name" value="TPR-like_helical_dom_sf"/>
</dbReference>
<dbReference type="InterPro" id="IPR057027">
    <property type="entry name" value="TPR_mt"/>
</dbReference>
<keyword evidence="5" id="KW-1185">Reference proteome</keyword>
<dbReference type="PANTHER" id="PTHR47938:SF35">
    <property type="entry name" value="PENTATRICOPEPTIDE REPEAT-CONTAINING PROTEIN 4, MITOCHONDRIAL-RELATED"/>
    <property type="match status" value="1"/>
</dbReference>
<dbReference type="Gene3D" id="1.25.40.10">
    <property type="entry name" value="Tetratricopeptide repeat domain"/>
    <property type="match status" value="2"/>
</dbReference>
<name>A0ABR3ZUT3_9LECA</name>
<accession>A0ABR3ZUT3</accession>
<evidence type="ECO:0000259" key="3">
    <source>
        <dbReference type="Pfam" id="PF23276"/>
    </source>
</evidence>
<dbReference type="PANTHER" id="PTHR47938">
    <property type="entry name" value="RESPIRATORY COMPLEX I CHAPERONE (CIA84), PUTATIVE (AFU_ORTHOLOGUE AFUA_2G06020)-RELATED"/>
    <property type="match status" value="1"/>
</dbReference>